<sequence length="311" mass="33134">MAANEGLLILSRADVARLMDYAGYVDAVEAAFRAAMDGQAVVPPAAAIHVPEGSFHAKGAALLGDAGAVAIKLNGNFPGNPGGNGLPTVQGVIYLADARNGRPLAVMDSIEVTINRTGAATTLAAHHLARPEAKIATICGAGVQGRIQARAVTAAFKLERLSIWDIRPEAAVRLAHQLSRELQIDVHASEKLATTLESDVIVTCTSARQAFLTPELVRPGTFIAAVGADNSDKQEIDPRLYAASLVVVDSIEQAAEIGDLHHARCRSGRARPRARYAGRSPDGPAGWTWQRRGHHAFRQHWHGIAGRRRCR</sequence>
<dbReference type="AlphaFoldDB" id="A0A512NI89"/>
<comment type="caution">
    <text evidence="2">The sequence shown here is derived from an EMBL/GenBank/DDBJ whole genome shotgun (WGS) entry which is preliminary data.</text>
</comment>
<dbReference type="PIRSF" id="PIRSF001439">
    <property type="entry name" value="CryM"/>
    <property type="match status" value="1"/>
</dbReference>
<organism evidence="2 3">
    <name type="scientific">Reyranella soli</name>
    <dbReference type="NCBI Taxonomy" id="1230389"/>
    <lineage>
        <taxon>Bacteria</taxon>
        <taxon>Pseudomonadati</taxon>
        <taxon>Pseudomonadota</taxon>
        <taxon>Alphaproteobacteria</taxon>
        <taxon>Hyphomicrobiales</taxon>
        <taxon>Reyranellaceae</taxon>
        <taxon>Reyranella</taxon>
    </lineage>
</organism>
<evidence type="ECO:0000313" key="2">
    <source>
        <dbReference type="EMBL" id="GEP58668.1"/>
    </source>
</evidence>
<name>A0A512NI89_9HYPH</name>
<evidence type="ECO:0000256" key="1">
    <source>
        <dbReference type="ARBA" id="ARBA00008903"/>
    </source>
</evidence>
<keyword evidence="3" id="KW-1185">Reference proteome</keyword>
<dbReference type="InterPro" id="IPR036291">
    <property type="entry name" value="NAD(P)-bd_dom_sf"/>
</dbReference>
<reference evidence="2 3" key="1">
    <citation type="submission" date="2019-07" db="EMBL/GenBank/DDBJ databases">
        <title>Whole genome shotgun sequence of Reyranella soli NBRC 108950.</title>
        <authorList>
            <person name="Hosoyama A."/>
            <person name="Uohara A."/>
            <person name="Ohji S."/>
            <person name="Ichikawa N."/>
        </authorList>
    </citation>
    <scope>NUCLEOTIDE SEQUENCE [LARGE SCALE GENOMIC DNA]</scope>
    <source>
        <strain evidence="2 3">NBRC 108950</strain>
    </source>
</reference>
<dbReference type="InterPro" id="IPR023401">
    <property type="entry name" value="ODC_N"/>
</dbReference>
<evidence type="ECO:0000313" key="3">
    <source>
        <dbReference type="Proteomes" id="UP000321058"/>
    </source>
</evidence>
<dbReference type="PANTHER" id="PTHR13812:SF19">
    <property type="entry name" value="KETIMINE REDUCTASE MU-CRYSTALLIN"/>
    <property type="match status" value="1"/>
</dbReference>
<dbReference type="SUPFAM" id="SSF51735">
    <property type="entry name" value="NAD(P)-binding Rossmann-fold domains"/>
    <property type="match status" value="1"/>
</dbReference>
<gene>
    <name evidence="2" type="ORF">RSO01_58340</name>
</gene>
<dbReference type="Pfam" id="PF02423">
    <property type="entry name" value="OCD_Mu_crystall"/>
    <property type="match status" value="1"/>
</dbReference>
<protein>
    <submittedName>
        <fullName evidence="2">Alanine dehydrogenase</fullName>
    </submittedName>
</protein>
<dbReference type="Gene3D" id="3.40.50.720">
    <property type="entry name" value="NAD(P)-binding Rossmann-like Domain"/>
    <property type="match status" value="1"/>
</dbReference>
<proteinExistence type="inferred from homology"/>
<dbReference type="Proteomes" id="UP000321058">
    <property type="component" value="Unassembled WGS sequence"/>
</dbReference>
<dbReference type="InterPro" id="IPR003462">
    <property type="entry name" value="ODC_Mu_crystall"/>
</dbReference>
<comment type="similarity">
    <text evidence="1">Belongs to the ornithine cyclodeaminase/mu-crystallin family.</text>
</comment>
<dbReference type="EMBL" id="BKAJ01000107">
    <property type="protein sequence ID" value="GEP58668.1"/>
    <property type="molecule type" value="Genomic_DNA"/>
</dbReference>
<dbReference type="GO" id="GO:0005737">
    <property type="term" value="C:cytoplasm"/>
    <property type="evidence" value="ECO:0007669"/>
    <property type="project" value="TreeGrafter"/>
</dbReference>
<accession>A0A512NI89</accession>
<dbReference type="Gene3D" id="3.30.1780.10">
    <property type="entry name" value="ornithine cyclodeaminase, domain 1"/>
    <property type="match status" value="1"/>
</dbReference>
<dbReference type="PANTHER" id="PTHR13812">
    <property type="entry name" value="KETIMINE REDUCTASE MU-CRYSTALLIN"/>
    <property type="match status" value="1"/>
</dbReference>